<keyword evidence="2" id="KW-1185">Reference proteome</keyword>
<dbReference type="EMBL" id="CP060244">
    <property type="protein sequence ID" value="QNT79271.1"/>
    <property type="molecule type" value="Genomic_DNA"/>
</dbReference>
<dbReference type="Proteomes" id="UP000516349">
    <property type="component" value="Chromosome"/>
</dbReference>
<accession>A0A7H1NU11</accession>
<protein>
    <submittedName>
        <fullName evidence="1">Uncharacterized protein</fullName>
    </submittedName>
</protein>
<evidence type="ECO:0000313" key="2">
    <source>
        <dbReference type="Proteomes" id="UP000516349"/>
    </source>
</evidence>
<evidence type="ECO:0000313" key="1">
    <source>
        <dbReference type="EMBL" id="QNT79271.1"/>
    </source>
</evidence>
<sequence>MGSVARDYSIKSYKNTAREQCAYFDDDLLVSVFMQNCNADLKKKYKSIAGGVRAQRRIFRQEILRRMKEGRDDQ</sequence>
<name>A0A7H1NU11_9PROT</name>
<dbReference type="RefSeq" id="WP_203413450.1">
    <property type="nucleotide sequence ID" value="NZ_CP060244.1"/>
</dbReference>
<organism evidence="1 2">
    <name type="scientific">Entomobacter blattae</name>
    <dbReference type="NCBI Taxonomy" id="2762277"/>
    <lineage>
        <taxon>Bacteria</taxon>
        <taxon>Pseudomonadati</taxon>
        <taxon>Pseudomonadota</taxon>
        <taxon>Alphaproteobacteria</taxon>
        <taxon>Acetobacterales</taxon>
        <taxon>Acetobacteraceae</taxon>
        <taxon>Entomobacter</taxon>
    </lineage>
</organism>
<dbReference type="AlphaFoldDB" id="A0A7H1NU11"/>
<gene>
    <name evidence="1" type="ORF">JGUZn3_20660</name>
</gene>
<proteinExistence type="predicted"/>
<dbReference type="KEGG" id="ebla:JGUZn3_20660"/>
<reference evidence="1 2" key="1">
    <citation type="submission" date="2020-08" db="EMBL/GenBank/DDBJ databases">
        <title>Complete genome sequence of Entomobacter blattae G55GP.</title>
        <authorList>
            <person name="Poehlein A."/>
            <person name="Guzman J."/>
            <person name="Daniel R."/>
            <person name="Vilcinskas A."/>
        </authorList>
    </citation>
    <scope>NUCLEOTIDE SEQUENCE [LARGE SCALE GENOMIC DNA]</scope>
    <source>
        <strain evidence="1 2">G55GP</strain>
    </source>
</reference>